<evidence type="ECO:0000259" key="1">
    <source>
        <dbReference type="Pfam" id="PF13360"/>
    </source>
</evidence>
<name>A0A368W8X8_9BACL</name>
<dbReference type="Pfam" id="PF13360">
    <property type="entry name" value="PQQ_2"/>
    <property type="match status" value="1"/>
</dbReference>
<dbReference type="InterPro" id="IPR015943">
    <property type="entry name" value="WD40/YVTN_repeat-like_dom_sf"/>
</dbReference>
<evidence type="ECO:0000313" key="3">
    <source>
        <dbReference type="Proteomes" id="UP000252415"/>
    </source>
</evidence>
<organism evidence="2 3">
    <name type="scientific">Paenibacillus prosopidis</name>
    <dbReference type="NCBI Taxonomy" id="630520"/>
    <lineage>
        <taxon>Bacteria</taxon>
        <taxon>Bacillati</taxon>
        <taxon>Bacillota</taxon>
        <taxon>Bacilli</taxon>
        <taxon>Bacillales</taxon>
        <taxon>Paenibacillaceae</taxon>
        <taxon>Paenibacillus</taxon>
    </lineage>
</organism>
<dbReference type="InterPro" id="IPR002372">
    <property type="entry name" value="PQQ_rpt_dom"/>
</dbReference>
<dbReference type="AlphaFoldDB" id="A0A368W8X8"/>
<reference evidence="2 3" key="1">
    <citation type="submission" date="2018-07" db="EMBL/GenBank/DDBJ databases">
        <title>Genomic Encyclopedia of Type Strains, Phase III (KMG-III): the genomes of soil and plant-associated and newly described type strains.</title>
        <authorList>
            <person name="Whitman W."/>
        </authorList>
    </citation>
    <scope>NUCLEOTIDE SEQUENCE [LARGE SCALE GENOMIC DNA]</scope>
    <source>
        <strain evidence="2 3">CECT 7506</strain>
    </source>
</reference>
<dbReference type="Gene3D" id="2.130.10.10">
    <property type="entry name" value="YVTN repeat-like/Quinoprotein amine dehydrogenase"/>
    <property type="match status" value="1"/>
</dbReference>
<accession>A0A368W8X8</accession>
<protein>
    <submittedName>
        <fullName evidence="2">Outer membrane protein assembly factor BamB</fullName>
    </submittedName>
</protein>
<dbReference type="InterPro" id="IPR018391">
    <property type="entry name" value="PQQ_b-propeller_rpt"/>
</dbReference>
<dbReference type="EMBL" id="QPJD01000005">
    <property type="protein sequence ID" value="RCW49089.1"/>
    <property type="molecule type" value="Genomic_DNA"/>
</dbReference>
<evidence type="ECO:0000313" key="2">
    <source>
        <dbReference type="EMBL" id="RCW49089.1"/>
    </source>
</evidence>
<sequence length="427" mass="47367">MSCVLLLMSSTVSVSASIDRHTSYVGANSESSIVIPTIKPQWTLAMDKPENDWQMGQGVIATGEGKAFYVQNGQMIAINIQSGRRLWKFGSDIKAPLVYKGGRVYAGMKTGIVHAVNAASGKKIWSTSVKAKDSYDIVIESDQLFVLNGDIQAYSIKDGKFQWRDEYSEWLRGPMLIHGDFILMENEVSGAYTYSLLHAFNRKTGKEAWQLGNHIFPIAAKDGTIVSQKVSNLLDRVQLPTLDTVDLKTGKIIKSVQYNPRNVDLTKEEHGYDGNAWISDGRVYISFGSVVYSYPENADPAKTTGVSYFSEFINREVRYAAGPYDGKLIYTDGHSIYGIKTANRMTLFYNTEMTNTIARFDLIGHGMYVAQTDGTMVAIDLIHAKPVLQLQTFGRVFGPTVAENGMIVVQTKGKLLAFKEPQSLKVK</sequence>
<dbReference type="SMART" id="SM00564">
    <property type="entry name" value="PQQ"/>
    <property type="match status" value="3"/>
</dbReference>
<feature type="domain" description="Pyrrolo-quinoline quinone repeat" evidence="1">
    <location>
        <begin position="110"/>
        <end position="256"/>
    </location>
</feature>
<comment type="caution">
    <text evidence="2">The sequence shown here is derived from an EMBL/GenBank/DDBJ whole genome shotgun (WGS) entry which is preliminary data.</text>
</comment>
<dbReference type="SUPFAM" id="SSF50998">
    <property type="entry name" value="Quinoprotein alcohol dehydrogenase-like"/>
    <property type="match status" value="1"/>
</dbReference>
<proteinExistence type="predicted"/>
<dbReference type="Gene3D" id="2.40.128.630">
    <property type="match status" value="1"/>
</dbReference>
<dbReference type="InterPro" id="IPR011047">
    <property type="entry name" value="Quinoprotein_ADH-like_sf"/>
</dbReference>
<gene>
    <name evidence="2" type="ORF">DFP97_105274</name>
</gene>
<dbReference type="Proteomes" id="UP000252415">
    <property type="component" value="Unassembled WGS sequence"/>
</dbReference>
<keyword evidence="3" id="KW-1185">Reference proteome</keyword>
<dbReference type="PANTHER" id="PTHR34512">
    <property type="entry name" value="CELL SURFACE PROTEIN"/>
    <property type="match status" value="1"/>
</dbReference>
<dbReference type="PANTHER" id="PTHR34512:SF30">
    <property type="entry name" value="OUTER MEMBRANE PROTEIN ASSEMBLY FACTOR BAMB"/>
    <property type="match status" value="1"/>
</dbReference>